<dbReference type="PANTHER" id="PTHR30015:SF7">
    <property type="entry name" value="TYPE IV METHYL-DIRECTED RESTRICTION ENZYME ECOKMRR"/>
    <property type="match status" value="1"/>
</dbReference>
<dbReference type="RefSeq" id="WP_095190397.1">
    <property type="nucleotide sequence ID" value="NZ_PHHE01000001.1"/>
</dbReference>
<dbReference type="SUPFAM" id="SSF52980">
    <property type="entry name" value="Restriction endonuclease-like"/>
    <property type="match status" value="1"/>
</dbReference>
<protein>
    <submittedName>
        <fullName evidence="2">Restriction system protein</fullName>
    </submittedName>
</protein>
<dbReference type="PIRSF" id="PIRSF031853">
    <property type="entry name" value="UPC031853"/>
    <property type="match status" value="1"/>
</dbReference>
<dbReference type="EMBL" id="PHHE01000001">
    <property type="protein sequence ID" value="PKA70039.1"/>
    <property type="molecule type" value="Genomic_DNA"/>
</dbReference>
<dbReference type="Pfam" id="PF04471">
    <property type="entry name" value="Mrr_cat"/>
    <property type="match status" value="1"/>
</dbReference>
<evidence type="ECO:0000313" key="3">
    <source>
        <dbReference type="Proteomes" id="UP000232455"/>
    </source>
</evidence>
<feature type="domain" description="Restriction endonuclease type IV Mrr" evidence="1">
    <location>
        <begin position="194"/>
        <end position="306"/>
    </location>
</feature>
<dbReference type="PANTHER" id="PTHR30015">
    <property type="entry name" value="MRR RESTRICTION SYSTEM PROTEIN"/>
    <property type="match status" value="1"/>
</dbReference>
<proteinExistence type="predicted"/>
<evidence type="ECO:0000259" key="1">
    <source>
        <dbReference type="Pfam" id="PF04471"/>
    </source>
</evidence>
<dbReference type="InterPro" id="IPR052906">
    <property type="entry name" value="Type_IV_Methyl-Rstrct_Enzyme"/>
</dbReference>
<name>A0ABX4PZR9_9PSED</name>
<keyword evidence="3" id="KW-1185">Reference proteome</keyword>
<sequence>MTKMWMIRGESGRLYDDFRERGVVAIGWSQLAPLAKPGMSRKEVTRLYQDIEPNIKPGTAISGASQVWRFINEIQPGDWVVTYSPANRTYLVGKITGDFKHNPDLADLGMSLTRPVQWIDQEVDRDSLTSASKNSLGSTLTVFVVPDFALQELKAMAAGNKPPALPPVEEEYPDSDPLAGMESLALERIKDLISALPWDDMQDLVAGILRAMGYKTQVSPAGPDRGKDIIASPDGFGFENPRIIVEVKHRKEQMGSQQIRSFLGGRHKDDRGLYVSTGGFSKDAYYEAERANVPLTLWTLDNLVRALIEHYGQTDSETKRLIPLKMTYLPVAV</sequence>
<dbReference type="InterPro" id="IPR007560">
    <property type="entry name" value="Restrct_endonuc_IV_Mrr"/>
</dbReference>
<dbReference type="InterPro" id="IPR016984">
    <property type="entry name" value="UCP031853"/>
</dbReference>
<reference evidence="2 3" key="1">
    <citation type="submission" date="2017-11" db="EMBL/GenBank/DDBJ databases">
        <title>Genome sequencing of a diverse group of Pseudomonas species.</title>
        <authorList>
            <person name="Loper J."/>
        </authorList>
    </citation>
    <scope>NUCLEOTIDE SEQUENCE [LARGE SCALE GENOMIC DNA]</scope>
    <source>
        <strain evidence="2 3">LMG 25716</strain>
    </source>
</reference>
<dbReference type="InterPro" id="IPR011856">
    <property type="entry name" value="tRNA_endonuc-like_dom_sf"/>
</dbReference>
<gene>
    <name evidence="2" type="ORF">ATI02_2919</name>
</gene>
<dbReference type="Proteomes" id="UP000232455">
    <property type="component" value="Unassembled WGS sequence"/>
</dbReference>
<accession>A0ABX4PZR9</accession>
<dbReference type="InterPro" id="IPR011335">
    <property type="entry name" value="Restrct_endonuc-II-like"/>
</dbReference>
<dbReference type="Gene3D" id="3.40.1350.10">
    <property type="match status" value="1"/>
</dbReference>
<comment type="caution">
    <text evidence="2">The sequence shown here is derived from an EMBL/GenBank/DDBJ whole genome shotgun (WGS) entry which is preliminary data.</text>
</comment>
<evidence type="ECO:0000313" key="2">
    <source>
        <dbReference type="EMBL" id="PKA70039.1"/>
    </source>
</evidence>
<organism evidence="2 3">
    <name type="scientific">Pseudomonas baetica</name>
    <dbReference type="NCBI Taxonomy" id="674054"/>
    <lineage>
        <taxon>Bacteria</taxon>
        <taxon>Pseudomonadati</taxon>
        <taxon>Pseudomonadota</taxon>
        <taxon>Gammaproteobacteria</taxon>
        <taxon>Pseudomonadales</taxon>
        <taxon>Pseudomonadaceae</taxon>
        <taxon>Pseudomonas</taxon>
    </lineage>
</organism>